<keyword evidence="6" id="KW-1279">T cell receptor</keyword>
<evidence type="ECO:0000313" key="10">
    <source>
        <dbReference type="Proteomes" id="UP000029965"/>
    </source>
</evidence>
<keyword evidence="10" id="KW-1185">Reference proteome</keyword>
<dbReference type="PANTHER" id="PTHR19367:SF36">
    <property type="entry name" value="T CELL RECEPTOR ALPHA VARIABLE 9-1"/>
    <property type="match status" value="1"/>
</dbReference>
<dbReference type="AlphaFoldDB" id="A0A0D9RV56"/>
<feature type="domain" description="Ig-like" evidence="8">
    <location>
        <begin position="21"/>
        <end position="126"/>
    </location>
</feature>
<feature type="chain" id="PRO_5002346237" evidence="7">
    <location>
        <begin position="21"/>
        <end position="126"/>
    </location>
</feature>
<evidence type="ECO:0000256" key="2">
    <source>
        <dbReference type="ARBA" id="ARBA00022859"/>
    </source>
</evidence>
<reference evidence="9 10" key="1">
    <citation type="submission" date="2014-03" db="EMBL/GenBank/DDBJ databases">
        <authorList>
            <person name="Warren W."/>
            <person name="Wilson R.K."/>
        </authorList>
    </citation>
    <scope>NUCLEOTIDE SEQUENCE</scope>
</reference>
<accession>A0A0D9RV56</accession>
<dbReference type="GO" id="GO:0002250">
    <property type="term" value="P:adaptive immune response"/>
    <property type="evidence" value="ECO:0007669"/>
    <property type="project" value="UniProtKB-KW"/>
</dbReference>
<dbReference type="Gene3D" id="2.60.40.10">
    <property type="entry name" value="Immunoglobulins"/>
    <property type="match status" value="1"/>
</dbReference>
<organism evidence="9 10">
    <name type="scientific">Chlorocebus sabaeus</name>
    <name type="common">Green monkey</name>
    <name type="synonym">Simia sabaea</name>
    <dbReference type="NCBI Taxonomy" id="60711"/>
    <lineage>
        <taxon>Eukaryota</taxon>
        <taxon>Metazoa</taxon>
        <taxon>Chordata</taxon>
        <taxon>Craniata</taxon>
        <taxon>Vertebrata</taxon>
        <taxon>Euteleostomi</taxon>
        <taxon>Mammalia</taxon>
        <taxon>Eutheria</taxon>
        <taxon>Euarchontoglires</taxon>
        <taxon>Primates</taxon>
        <taxon>Haplorrhini</taxon>
        <taxon>Catarrhini</taxon>
        <taxon>Cercopithecidae</taxon>
        <taxon>Cercopithecinae</taxon>
        <taxon>Chlorocebus</taxon>
    </lineage>
</organism>
<dbReference type="GeneTree" id="ENSGT00940000154455"/>
<evidence type="ECO:0000256" key="6">
    <source>
        <dbReference type="ARBA" id="ARBA00043266"/>
    </source>
</evidence>
<dbReference type="PROSITE" id="PS50835">
    <property type="entry name" value="IG_LIKE"/>
    <property type="match status" value="1"/>
</dbReference>
<dbReference type="InterPro" id="IPR036179">
    <property type="entry name" value="Ig-like_dom_sf"/>
</dbReference>
<dbReference type="InterPro" id="IPR007110">
    <property type="entry name" value="Ig-like_dom"/>
</dbReference>
<reference evidence="9" key="2">
    <citation type="submission" date="2025-08" db="UniProtKB">
        <authorList>
            <consortium name="Ensembl"/>
        </authorList>
    </citation>
    <scope>IDENTIFICATION</scope>
</reference>
<keyword evidence="2" id="KW-0391">Immunity</keyword>
<dbReference type="Ensembl" id="ENSCSAT00000014523.1">
    <property type="protein sequence ID" value="ENSCSAP00000012495.1"/>
    <property type="gene ID" value="ENSCSAG00000016429.1"/>
</dbReference>
<dbReference type="OMA" id="MMANDKE"/>
<dbReference type="EMBL" id="AQIB01128644">
    <property type="status" value="NOT_ANNOTATED_CDS"/>
    <property type="molecule type" value="Genomic_DNA"/>
</dbReference>
<name>A0A0D9RV56_CHLSB</name>
<dbReference type="InterPro" id="IPR013106">
    <property type="entry name" value="Ig_V-set"/>
</dbReference>
<evidence type="ECO:0000259" key="8">
    <source>
        <dbReference type="PROSITE" id="PS50835"/>
    </source>
</evidence>
<dbReference type="Bgee" id="ENSCSAG00000016429">
    <property type="expression patterns" value="Expressed in blood"/>
</dbReference>
<keyword evidence="5" id="KW-0393">Immunoglobulin domain</keyword>
<evidence type="ECO:0000256" key="7">
    <source>
        <dbReference type="SAM" id="SignalP"/>
    </source>
</evidence>
<feature type="signal peptide" evidence="7">
    <location>
        <begin position="1"/>
        <end position="20"/>
    </location>
</feature>
<protein>
    <submittedName>
        <fullName evidence="9">T cell receptor alpha variable 9-1</fullName>
    </submittedName>
</protein>
<sequence length="126" mass="13849">MNSFPGQAIALFLMFGGINGDSVVQTEGQVLLSEGNSLIVNCSYESTQYPSLFWYVQYPGEGPQLLLKAMKDNDKESNKGFEATYRKETTSFHLEKDSVQESDSAVYFCALSDTVTGTAGEAEHKL</sequence>
<evidence type="ECO:0000256" key="1">
    <source>
        <dbReference type="ARBA" id="ARBA00022729"/>
    </source>
</evidence>
<evidence type="ECO:0000313" key="9">
    <source>
        <dbReference type="Ensembl" id="ENSCSAP00000012495.1"/>
    </source>
</evidence>
<keyword evidence="4" id="KW-0675">Receptor</keyword>
<dbReference type="SUPFAM" id="SSF48726">
    <property type="entry name" value="Immunoglobulin"/>
    <property type="match status" value="1"/>
</dbReference>
<dbReference type="STRING" id="60711.ENSCSAP00000012495"/>
<evidence type="ECO:0000256" key="4">
    <source>
        <dbReference type="ARBA" id="ARBA00023170"/>
    </source>
</evidence>
<evidence type="ECO:0000256" key="3">
    <source>
        <dbReference type="ARBA" id="ARBA00023130"/>
    </source>
</evidence>
<dbReference type="eggNOG" id="ENOG502S6PI">
    <property type="taxonomic scope" value="Eukaryota"/>
</dbReference>
<dbReference type="InterPro" id="IPR051287">
    <property type="entry name" value="TCR_variable_region"/>
</dbReference>
<dbReference type="InterPro" id="IPR013783">
    <property type="entry name" value="Ig-like_fold"/>
</dbReference>
<dbReference type="FunFam" id="2.60.40.10:FF:001318">
    <property type="entry name" value="T cell receptor alpha constant"/>
    <property type="match status" value="1"/>
</dbReference>
<keyword evidence="3" id="KW-1064">Adaptive immunity</keyword>
<dbReference type="Pfam" id="PF07686">
    <property type="entry name" value="V-set"/>
    <property type="match status" value="1"/>
</dbReference>
<dbReference type="SMART" id="SM00406">
    <property type="entry name" value="IGv"/>
    <property type="match status" value="1"/>
</dbReference>
<evidence type="ECO:0000256" key="5">
    <source>
        <dbReference type="ARBA" id="ARBA00023319"/>
    </source>
</evidence>
<dbReference type="Proteomes" id="UP000029965">
    <property type="component" value="Chromosome 29"/>
</dbReference>
<dbReference type="PANTHER" id="PTHR19367">
    <property type="entry name" value="T-CELL RECEPTOR ALPHA CHAIN V REGION"/>
    <property type="match status" value="1"/>
</dbReference>
<proteinExistence type="predicted"/>
<reference evidence="9" key="3">
    <citation type="submission" date="2025-09" db="UniProtKB">
        <authorList>
            <consortium name="Ensembl"/>
        </authorList>
    </citation>
    <scope>IDENTIFICATION</scope>
</reference>
<keyword evidence="1 7" id="KW-0732">Signal</keyword>
<dbReference type="GO" id="GO:0042101">
    <property type="term" value="C:T cell receptor complex"/>
    <property type="evidence" value="ECO:0007669"/>
    <property type="project" value="UniProtKB-KW"/>
</dbReference>
<gene>
    <name evidence="9" type="primary">TRAV9-1</name>
</gene>